<feature type="compositionally biased region" description="Polar residues" evidence="1">
    <location>
        <begin position="238"/>
        <end position="262"/>
    </location>
</feature>
<reference evidence="2 3" key="1">
    <citation type="submission" date="2014-02" db="EMBL/GenBank/DDBJ databases">
        <title>The genome sequence of Colletotrichum salicis CBS 607.94.</title>
        <authorList>
            <person name="Baroncelli R."/>
            <person name="Thon M.R."/>
        </authorList>
    </citation>
    <scope>NUCLEOTIDE SEQUENCE [LARGE SCALE GENOMIC DNA]</scope>
    <source>
        <strain evidence="2 3">CBS 607.94</strain>
    </source>
</reference>
<feature type="region of interest" description="Disordered" evidence="1">
    <location>
        <begin position="111"/>
        <end position="165"/>
    </location>
</feature>
<dbReference type="InterPro" id="IPR021842">
    <property type="entry name" value="DUF3435"/>
</dbReference>
<feature type="region of interest" description="Disordered" evidence="1">
    <location>
        <begin position="697"/>
        <end position="723"/>
    </location>
</feature>
<feature type="compositionally biased region" description="Basic residues" evidence="1">
    <location>
        <begin position="706"/>
        <end position="720"/>
    </location>
</feature>
<keyword evidence="3" id="KW-1185">Reference proteome</keyword>
<dbReference type="STRING" id="1209931.A0A135V2U8"/>
<dbReference type="EMBL" id="JFFI01000568">
    <property type="protein sequence ID" value="KXH66951.1"/>
    <property type="molecule type" value="Genomic_DNA"/>
</dbReference>
<gene>
    <name evidence="2" type="ORF">CSAL01_13070</name>
</gene>
<feature type="region of interest" description="Disordered" evidence="1">
    <location>
        <begin position="579"/>
        <end position="614"/>
    </location>
</feature>
<organism evidence="2 3">
    <name type="scientific">Colletotrichum salicis</name>
    <dbReference type="NCBI Taxonomy" id="1209931"/>
    <lineage>
        <taxon>Eukaryota</taxon>
        <taxon>Fungi</taxon>
        <taxon>Dikarya</taxon>
        <taxon>Ascomycota</taxon>
        <taxon>Pezizomycotina</taxon>
        <taxon>Sordariomycetes</taxon>
        <taxon>Hypocreomycetidae</taxon>
        <taxon>Glomerellales</taxon>
        <taxon>Glomerellaceae</taxon>
        <taxon>Colletotrichum</taxon>
        <taxon>Colletotrichum acutatum species complex</taxon>
    </lineage>
</organism>
<feature type="compositionally biased region" description="Polar residues" evidence="1">
    <location>
        <begin position="147"/>
        <end position="157"/>
    </location>
</feature>
<evidence type="ECO:0000313" key="3">
    <source>
        <dbReference type="Proteomes" id="UP000070121"/>
    </source>
</evidence>
<feature type="compositionally biased region" description="Basic and acidic residues" evidence="1">
    <location>
        <begin position="461"/>
        <end position="477"/>
    </location>
</feature>
<dbReference type="PANTHER" id="PTHR37535:SF2">
    <property type="entry name" value="FINGER DOMAIN PROTEIN, PUTATIVE (AFU_ORTHOLOGUE AFUA_6G09300)-RELATED"/>
    <property type="match status" value="1"/>
</dbReference>
<feature type="region of interest" description="Disordered" evidence="1">
    <location>
        <begin position="294"/>
        <end position="546"/>
    </location>
</feature>
<accession>A0A135V2U8</accession>
<evidence type="ECO:0000256" key="1">
    <source>
        <dbReference type="SAM" id="MobiDB-lite"/>
    </source>
</evidence>
<protein>
    <submittedName>
        <fullName evidence="2">C2H2 finger domain-containing protein</fullName>
    </submittedName>
</protein>
<sequence length="857" mass="94155">MSTNSGGRMCLDSPGIVCADIGVQGGPLGVLAVLLRRQHGSVNALRSSLNIDYLNESVWLIDFDTLIFSNIRPLELSSVQPKMPINLDNISFYSAPAQVVRPLAARSTIRQTLSPSSSVMGRTAIPPSDDTTTTLDQDKSHSDKNPIVSSQSLSESNVEGKVNSKERPYLRIERCPASGDVGHSSAKKPVAVGFNTRGNSPETAAWSANCLPVSLHSLPSEAFAAAMFPSHPDPGPQAANNTADQALPQKSTKNASTVSSETPAPERTPPYTEHPPQVSQAADDDFTIWLQHQQIGPSSSAEVGEAPESPREPAEKSGTIPSPALAENGLPYSSLASVGQDTPCHAENYTRQPLSGQETPDPWPKVGGEESSPGSTDRSEPLITETAFHCSNCSPSPDEMHLDAETTASDAPPVHLSRVHRRARKSRLPVGAYAEVDSDPESSDEDGAHGTNEDCFGDQANPDRIRRGPQSREDNSDQRGQPKPKRRKRNFQDTVSTSRALRPRDTSSHLALQPRRRSERATKRPGTNGVLTPPASPAPTDSEIDPRSFFARYDEWPLNAVLKRITDGPVTTFQLQWEQPSTEGQQTHCYPSVSRPSGSSLKRRKSARRSAKSRVRWIERTESGLGNRHYLGRNISADLWGVLRGQKPQQALMKQSCSIGHSISERRPTGLTSEQSASVATHPTIRELTKALRELPKSSKQYNQVKRARRNEKQRHRRELKQRLRDEWTDKQATDDIERQIHGIGFANPTSDNTCRPQGLAQRHLKKKLTAPIVTTLEGQYRRRDEAIEAVSTYCLVQEGCTVPRSRPQSTPEAAVRYSTSDPPVDGQLDLATRSIFITNDKERHRRCFICIGQALD</sequence>
<evidence type="ECO:0000313" key="2">
    <source>
        <dbReference type="EMBL" id="KXH66951.1"/>
    </source>
</evidence>
<dbReference type="OrthoDB" id="4841522at2759"/>
<proteinExistence type="predicted"/>
<feature type="compositionally biased region" description="Basic residues" evidence="1">
    <location>
        <begin position="601"/>
        <end position="614"/>
    </location>
</feature>
<feature type="region of interest" description="Disordered" evidence="1">
    <location>
        <begin position="226"/>
        <end position="279"/>
    </location>
</feature>
<comment type="caution">
    <text evidence="2">The sequence shown here is derived from an EMBL/GenBank/DDBJ whole genome shotgun (WGS) entry which is preliminary data.</text>
</comment>
<name>A0A135V2U8_9PEZI</name>
<feature type="compositionally biased region" description="Acidic residues" evidence="1">
    <location>
        <begin position="436"/>
        <end position="445"/>
    </location>
</feature>
<dbReference type="Proteomes" id="UP000070121">
    <property type="component" value="Unassembled WGS sequence"/>
</dbReference>
<feature type="compositionally biased region" description="Polar residues" evidence="1">
    <location>
        <begin position="579"/>
        <end position="589"/>
    </location>
</feature>
<dbReference type="PANTHER" id="PTHR37535">
    <property type="entry name" value="FLUG DOMAIN PROTEIN"/>
    <property type="match status" value="1"/>
</dbReference>
<feature type="compositionally biased region" description="Polar residues" evidence="1">
    <location>
        <begin position="349"/>
        <end position="358"/>
    </location>
</feature>
<dbReference type="AlphaFoldDB" id="A0A135V2U8"/>
<feature type="compositionally biased region" description="Basic residues" evidence="1">
    <location>
        <begin position="417"/>
        <end position="427"/>
    </location>
</feature>
<feature type="compositionally biased region" description="Polar residues" evidence="1">
    <location>
        <begin position="111"/>
        <end position="120"/>
    </location>
</feature>
<dbReference type="Pfam" id="PF11917">
    <property type="entry name" value="DUF3435"/>
    <property type="match status" value="1"/>
</dbReference>